<proteinExistence type="predicted"/>
<accession>A0A1S7RTJ2</accession>
<dbReference type="Proteomes" id="UP000191987">
    <property type="component" value="Unassembled WGS sequence"/>
</dbReference>
<name>A0A1S7RTJ2_9HYPH</name>
<gene>
    <name evidence="1" type="ORF">AGR7C_Lc220158</name>
</gene>
<dbReference type="AlphaFoldDB" id="A0A1S7RTJ2"/>
<evidence type="ECO:0000313" key="1">
    <source>
        <dbReference type="EMBL" id="CUX57350.1"/>
    </source>
</evidence>
<dbReference type="EMBL" id="FBWG01000041">
    <property type="protein sequence ID" value="CUX57350.1"/>
    <property type="molecule type" value="Genomic_DNA"/>
</dbReference>
<organism evidence="1 2">
    <name type="scientific">Agrobacterium deltaense Zutra 3/1</name>
    <dbReference type="NCBI Taxonomy" id="1183427"/>
    <lineage>
        <taxon>Bacteria</taxon>
        <taxon>Pseudomonadati</taxon>
        <taxon>Pseudomonadota</taxon>
        <taxon>Alphaproteobacteria</taxon>
        <taxon>Hyphomicrobiales</taxon>
        <taxon>Rhizobiaceae</taxon>
        <taxon>Rhizobium/Agrobacterium group</taxon>
        <taxon>Agrobacterium</taxon>
    </lineage>
</organism>
<reference evidence="1 2" key="1">
    <citation type="submission" date="2016-01" db="EMBL/GenBank/DDBJ databases">
        <authorList>
            <person name="Oliw E.H."/>
        </authorList>
    </citation>
    <scope>NUCLEOTIDE SEQUENCE [LARGE SCALE GENOMIC DNA]</scope>
    <source>
        <strain evidence="1 2">Zutra 3-1</strain>
    </source>
</reference>
<sequence>MPTFYHQTKNYEFNANIIAFKRATSSKLAKEIRLSTVCALQNRVIISWAPAARAVSERRRHPALRHSGLQR</sequence>
<evidence type="ECO:0000313" key="2">
    <source>
        <dbReference type="Proteomes" id="UP000191987"/>
    </source>
</evidence>
<protein>
    <submittedName>
        <fullName evidence="1">Uncharacterized protein</fullName>
    </submittedName>
</protein>